<reference evidence="2" key="1">
    <citation type="journal article" date="2020" name="Nature">
        <title>Giant virus diversity and host interactions through global metagenomics.</title>
        <authorList>
            <person name="Schulz F."/>
            <person name="Roux S."/>
            <person name="Paez-Espino D."/>
            <person name="Jungbluth S."/>
            <person name="Walsh D.A."/>
            <person name="Denef V.J."/>
            <person name="McMahon K.D."/>
            <person name="Konstantinidis K.T."/>
            <person name="Eloe-Fadrosh E.A."/>
            <person name="Kyrpides N.C."/>
            <person name="Woyke T."/>
        </authorList>
    </citation>
    <scope>NUCLEOTIDE SEQUENCE</scope>
    <source>
        <strain evidence="2">GVMAG-M-3300023184-62</strain>
    </source>
</reference>
<feature type="region of interest" description="Disordered" evidence="1">
    <location>
        <begin position="234"/>
        <end position="258"/>
    </location>
</feature>
<name>A0A6C0IAT2_9ZZZZ</name>
<feature type="region of interest" description="Disordered" evidence="1">
    <location>
        <begin position="316"/>
        <end position="337"/>
    </location>
</feature>
<dbReference type="EMBL" id="MN740152">
    <property type="protein sequence ID" value="QHT89849.1"/>
    <property type="molecule type" value="Genomic_DNA"/>
</dbReference>
<evidence type="ECO:0000313" key="2">
    <source>
        <dbReference type="EMBL" id="QHT89849.1"/>
    </source>
</evidence>
<accession>A0A6C0IAT2</accession>
<dbReference type="AlphaFoldDB" id="A0A6C0IAT2"/>
<organism evidence="2">
    <name type="scientific">viral metagenome</name>
    <dbReference type="NCBI Taxonomy" id="1070528"/>
    <lineage>
        <taxon>unclassified sequences</taxon>
        <taxon>metagenomes</taxon>
        <taxon>organismal metagenomes</taxon>
    </lineage>
</organism>
<proteinExistence type="predicted"/>
<dbReference type="InterPro" id="IPR043913">
    <property type="entry name" value="DUF5764"/>
</dbReference>
<sequence length="337" mass="37535">MEDGAISVYAEAKGEYTKQLCIFLSTPLQKFFLNLLETAKTEEPDKKKHLKAFQDLLSQIPDWNIDKVGRETTKIQDECTCDYLEELLTAVFIAHTKVLSAIRLTSKNKSIQITVPKIEHFIHRTLSESARRIWGSVYLFADGQSSLDRQKNLRQLEALLHECVQQAVRSLLPVKSLLRDYLAEPDENDEKEVAAAIKEEAAAAAEDAAPVVAPPVIEPVTIVEPVAPTIPTPASVPAVATPEPTVSTTEPTTPVPPQTIVVDTEQSVHFNDYDTVYSANNPNKTEIVYEPKNNDDDEDDVNDSIRILEEIQNLSTNDFEDLDAPPRAASPLQYEEL</sequence>
<evidence type="ECO:0000256" key="1">
    <source>
        <dbReference type="SAM" id="MobiDB-lite"/>
    </source>
</evidence>
<protein>
    <submittedName>
        <fullName evidence="2">Uncharacterized protein</fullName>
    </submittedName>
</protein>
<dbReference type="Pfam" id="PF19068">
    <property type="entry name" value="DUF5764"/>
    <property type="match status" value="1"/>
</dbReference>